<dbReference type="Gene3D" id="3.90.76.10">
    <property type="entry name" value="Dipeptide-binding Protein, Domain 1"/>
    <property type="match status" value="1"/>
</dbReference>
<sequence length="530" mass="59429">MAMERRTFLGAAAGIAAGGTAAPAIAQGAAARTLRVIPQANLTSLDPIWTTAVVTRNNAFLIYDQICATDNSGAVKPQMAEGWDVSQDQLTWTFRLRDGLMFHDGERVLAKDCVASIDRWRRRDPFMQVLWPNIAEVAAVDDRTFRFRLHRPTPLLLMALGQTQFPCFVMPERIAQTDAFQQIRDTVGSGPFRFLRDEWNPGQRAAWAKNERYVPRQEPVDGLAGGRVPRIDRVEWTIITDPATSANAIAQGEHDYWEYPLHDLLPMLRRNRNVVVEQRLTDGTYGVARFNTLQPPFNNPAIRRAVAMAIDQRDYLRAVAGDDPAGWGVCEGVFTCDTPLANEVGSDVLKVRNIDRARAALREAGYNNEKVVLIAPGDYPQINALSLMTADVLRRLGMNLELIAADWGTLVQRRTSREPVERGGWSIIHTTSSGQSLALPVFHLFLRANGNDAWFGWPNVPEVERLRAEWVEKGGDPAEGRRIGEALNREAMNAMYYVPLGYYWQPSAWRRNVTGMFRAPATVFWNIGKS</sequence>
<dbReference type="PANTHER" id="PTHR30290">
    <property type="entry name" value="PERIPLASMIC BINDING COMPONENT OF ABC TRANSPORTER"/>
    <property type="match status" value="1"/>
</dbReference>
<comment type="subcellular location">
    <subcellularLocation>
        <location evidence="1">Periplasm</location>
    </subcellularLocation>
</comment>
<accession>A0ABS4APF7</accession>
<evidence type="ECO:0000256" key="2">
    <source>
        <dbReference type="ARBA" id="ARBA00005695"/>
    </source>
</evidence>
<dbReference type="Gene3D" id="3.40.190.10">
    <property type="entry name" value="Periplasmic binding protein-like II"/>
    <property type="match status" value="1"/>
</dbReference>
<evidence type="ECO:0000256" key="3">
    <source>
        <dbReference type="ARBA" id="ARBA00022729"/>
    </source>
</evidence>
<name>A0ABS4APF7_9PROT</name>
<dbReference type="InterPro" id="IPR006311">
    <property type="entry name" value="TAT_signal"/>
</dbReference>
<organism evidence="6 7">
    <name type="scientific">Roseomonas nitratireducens</name>
    <dbReference type="NCBI Taxonomy" id="2820810"/>
    <lineage>
        <taxon>Bacteria</taxon>
        <taxon>Pseudomonadati</taxon>
        <taxon>Pseudomonadota</taxon>
        <taxon>Alphaproteobacteria</taxon>
        <taxon>Acetobacterales</taxon>
        <taxon>Roseomonadaceae</taxon>
        <taxon>Roseomonas</taxon>
    </lineage>
</organism>
<dbReference type="InterPro" id="IPR039424">
    <property type="entry name" value="SBP_5"/>
</dbReference>
<evidence type="ECO:0000256" key="1">
    <source>
        <dbReference type="ARBA" id="ARBA00004418"/>
    </source>
</evidence>
<proteinExistence type="inferred from homology"/>
<dbReference type="InterPro" id="IPR000914">
    <property type="entry name" value="SBP_5_dom"/>
</dbReference>
<dbReference type="PIRSF" id="PIRSF002741">
    <property type="entry name" value="MppA"/>
    <property type="match status" value="1"/>
</dbReference>
<dbReference type="EMBL" id="JAGIYZ010000003">
    <property type="protein sequence ID" value="MBP0463246.1"/>
    <property type="molecule type" value="Genomic_DNA"/>
</dbReference>
<protein>
    <submittedName>
        <fullName evidence="6">ABC transporter substrate-binding protein</fullName>
    </submittedName>
</protein>
<evidence type="ECO:0000256" key="4">
    <source>
        <dbReference type="SAM" id="SignalP"/>
    </source>
</evidence>
<reference evidence="6 7" key="1">
    <citation type="submission" date="2021-03" db="EMBL/GenBank/DDBJ databases">
        <authorList>
            <person name="So Y."/>
        </authorList>
    </citation>
    <scope>NUCLEOTIDE SEQUENCE [LARGE SCALE GENOMIC DNA]</scope>
    <source>
        <strain evidence="6 7">PWR1</strain>
    </source>
</reference>
<evidence type="ECO:0000313" key="7">
    <source>
        <dbReference type="Proteomes" id="UP000680815"/>
    </source>
</evidence>
<dbReference type="Gene3D" id="3.10.105.10">
    <property type="entry name" value="Dipeptide-binding Protein, Domain 3"/>
    <property type="match status" value="1"/>
</dbReference>
<feature type="domain" description="Solute-binding protein family 5" evidence="5">
    <location>
        <begin position="75"/>
        <end position="418"/>
    </location>
</feature>
<dbReference type="PROSITE" id="PS51318">
    <property type="entry name" value="TAT"/>
    <property type="match status" value="1"/>
</dbReference>
<feature type="chain" id="PRO_5046704721" evidence="4">
    <location>
        <begin position="27"/>
        <end position="530"/>
    </location>
</feature>
<keyword evidence="7" id="KW-1185">Reference proteome</keyword>
<dbReference type="PANTHER" id="PTHR30290:SF38">
    <property type="entry name" value="D,D-DIPEPTIDE-BINDING PERIPLASMIC PROTEIN DDPA-RELATED"/>
    <property type="match status" value="1"/>
</dbReference>
<dbReference type="CDD" id="cd08502">
    <property type="entry name" value="PBP2_NikA_DppA_OppA_like_16"/>
    <property type="match status" value="1"/>
</dbReference>
<comment type="similarity">
    <text evidence="2">Belongs to the bacterial solute-binding protein 5 family.</text>
</comment>
<dbReference type="Proteomes" id="UP000680815">
    <property type="component" value="Unassembled WGS sequence"/>
</dbReference>
<dbReference type="Pfam" id="PF00496">
    <property type="entry name" value="SBP_bac_5"/>
    <property type="match status" value="1"/>
</dbReference>
<evidence type="ECO:0000259" key="5">
    <source>
        <dbReference type="Pfam" id="PF00496"/>
    </source>
</evidence>
<gene>
    <name evidence="6" type="ORF">J5Y09_04930</name>
</gene>
<dbReference type="SUPFAM" id="SSF53850">
    <property type="entry name" value="Periplasmic binding protein-like II"/>
    <property type="match status" value="1"/>
</dbReference>
<dbReference type="InterPro" id="IPR030678">
    <property type="entry name" value="Peptide/Ni-bd"/>
</dbReference>
<feature type="signal peptide" evidence="4">
    <location>
        <begin position="1"/>
        <end position="26"/>
    </location>
</feature>
<evidence type="ECO:0000313" key="6">
    <source>
        <dbReference type="EMBL" id="MBP0463246.1"/>
    </source>
</evidence>
<comment type="caution">
    <text evidence="6">The sequence shown here is derived from an EMBL/GenBank/DDBJ whole genome shotgun (WGS) entry which is preliminary data.</text>
</comment>
<keyword evidence="3 4" id="KW-0732">Signal</keyword>